<proteinExistence type="predicted"/>
<sequence length="245" mass="26664">MVDEWTGMPRRRPTISNTTSTSQQHPNPRSISIASAMVDHSQDKPQILALRLLAPTRPTIRGRPVCHPSSSNTTLTFLYQYRVARFRPLFLCFLQPVTVDVASHRLVAASSRRRIVGSLRRRIGSSRLIVSSTVAASASPRHLDSNHRSPTDSFVGSLVDSRIVCAVSDDVAGATLVDTTIVASIGVVPVVDRPTVAWMVERNSTRCLKGDTGSRLGVVGPAGLRSRRVDAHLGRGAEQSRASRR</sequence>
<accession>A0ABR1LBQ5</accession>
<name>A0ABR1LBQ5_9PEZI</name>
<feature type="compositionally biased region" description="Polar residues" evidence="1">
    <location>
        <begin position="14"/>
        <end position="28"/>
    </location>
</feature>
<organism evidence="2 3">
    <name type="scientific">Phyllosticta citribraziliensis</name>
    <dbReference type="NCBI Taxonomy" id="989973"/>
    <lineage>
        <taxon>Eukaryota</taxon>
        <taxon>Fungi</taxon>
        <taxon>Dikarya</taxon>
        <taxon>Ascomycota</taxon>
        <taxon>Pezizomycotina</taxon>
        <taxon>Dothideomycetes</taxon>
        <taxon>Dothideomycetes incertae sedis</taxon>
        <taxon>Botryosphaeriales</taxon>
        <taxon>Phyllostictaceae</taxon>
        <taxon>Phyllosticta</taxon>
    </lineage>
</organism>
<evidence type="ECO:0000313" key="3">
    <source>
        <dbReference type="Proteomes" id="UP001360953"/>
    </source>
</evidence>
<dbReference type="Proteomes" id="UP001360953">
    <property type="component" value="Unassembled WGS sequence"/>
</dbReference>
<reference evidence="2 3" key="1">
    <citation type="submission" date="2024-04" db="EMBL/GenBank/DDBJ databases">
        <title>Phyllosticta paracitricarpa is synonymous to the EU quarantine fungus P. citricarpa based on phylogenomic analyses.</title>
        <authorList>
            <consortium name="Lawrence Berkeley National Laboratory"/>
            <person name="Van ingen-buijs V.A."/>
            <person name="Van westerhoven A.C."/>
            <person name="Haridas S."/>
            <person name="Skiadas P."/>
            <person name="Martin F."/>
            <person name="Groenewald J.Z."/>
            <person name="Crous P.W."/>
            <person name="Seidl M.F."/>
        </authorList>
    </citation>
    <scope>NUCLEOTIDE SEQUENCE [LARGE SCALE GENOMIC DNA]</scope>
    <source>
        <strain evidence="2 3">CPC 17464</strain>
    </source>
</reference>
<feature type="region of interest" description="Disordered" evidence="1">
    <location>
        <begin position="1"/>
        <end position="28"/>
    </location>
</feature>
<keyword evidence="3" id="KW-1185">Reference proteome</keyword>
<dbReference type="RefSeq" id="XP_066651721.1">
    <property type="nucleotide sequence ID" value="XM_066801330.1"/>
</dbReference>
<comment type="caution">
    <text evidence="2">The sequence shown here is derived from an EMBL/GenBank/DDBJ whole genome shotgun (WGS) entry which is preliminary data.</text>
</comment>
<protein>
    <submittedName>
        <fullName evidence="2">Uncharacterized protein</fullName>
    </submittedName>
</protein>
<gene>
    <name evidence="2" type="ORF">J3D65DRAFT_635631</name>
</gene>
<evidence type="ECO:0000313" key="2">
    <source>
        <dbReference type="EMBL" id="KAK7532053.1"/>
    </source>
</evidence>
<evidence type="ECO:0000256" key="1">
    <source>
        <dbReference type="SAM" id="MobiDB-lite"/>
    </source>
</evidence>
<dbReference type="GeneID" id="92034236"/>
<dbReference type="EMBL" id="JBBPEH010000011">
    <property type="protein sequence ID" value="KAK7532053.1"/>
    <property type="molecule type" value="Genomic_DNA"/>
</dbReference>